<reference evidence="3" key="1">
    <citation type="journal article" date="2019" name="Int. J. Syst. Evol. Microbiol.">
        <title>The Global Catalogue of Microorganisms (GCM) 10K type strain sequencing project: providing services to taxonomists for standard genome sequencing and annotation.</title>
        <authorList>
            <consortium name="The Broad Institute Genomics Platform"/>
            <consortium name="The Broad Institute Genome Sequencing Center for Infectious Disease"/>
            <person name="Wu L."/>
            <person name="Ma J."/>
        </authorList>
    </citation>
    <scope>NUCLEOTIDE SEQUENCE [LARGE SCALE GENOMIC DNA]</scope>
    <source>
        <strain evidence="3">CCUG 57942</strain>
    </source>
</reference>
<dbReference type="InterPro" id="IPR012373">
    <property type="entry name" value="Ferrdict_sens_TM"/>
</dbReference>
<dbReference type="Proteomes" id="UP001597389">
    <property type="component" value="Unassembled WGS sequence"/>
</dbReference>
<keyword evidence="3" id="KW-1185">Reference proteome</keyword>
<accession>A0ABW4ZEI3</accession>
<protein>
    <recommendedName>
        <fullName evidence="4">FecR protein domain-containing protein</fullName>
    </recommendedName>
</protein>
<evidence type="ECO:0000256" key="1">
    <source>
        <dbReference type="SAM" id="Phobius"/>
    </source>
</evidence>
<organism evidence="2 3">
    <name type="scientific">Rubritalea tangerina</name>
    <dbReference type="NCBI Taxonomy" id="430798"/>
    <lineage>
        <taxon>Bacteria</taxon>
        <taxon>Pseudomonadati</taxon>
        <taxon>Verrucomicrobiota</taxon>
        <taxon>Verrucomicrobiia</taxon>
        <taxon>Verrucomicrobiales</taxon>
        <taxon>Rubritaleaceae</taxon>
        <taxon>Rubritalea</taxon>
    </lineage>
</organism>
<dbReference type="PANTHER" id="PTHR30273:SF2">
    <property type="entry name" value="PROTEIN FECR"/>
    <property type="match status" value="1"/>
</dbReference>
<gene>
    <name evidence="2" type="ORF">ACFSW8_15380</name>
</gene>
<keyword evidence="1" id="KW-0812">Transmembrane</keyword>
<dbReference type="PANTHER" id="PTHR30273">
    <property type="entry name" value="PERIPLASMIC SIGNAL SENSOR AND SIGMA FACTOR ACTIVATOR FECR-RELATED"/>
    <property type="match status" value="1"/>
</dbReference>
<keyword evidence="1" id="KW-0472">Membrane</keyword>
<dbReference type="EMBL" id="JBHUJB010000075">
    <property type="protein sequence ID" value="MFD2160284.1"/>
    <property type="molecule type" value="Genomic_DNA"/>
</dbReference>
<evidence type="ECO:0000313" key="2">
    <source>
        <dbReference type="EMBL" id="MFD2160284.1"/>
    </source>
</evidence>
<sequence length="439" mass="48115">MSDRSEKYLRYADEVLSEEEFQELERELRGDLSAREAFVRAQLLEQELVGLFEEVGASERILKGEAEVKGRSVLGGWMVAGLAAAAAIVLGVFLYIGGEDVAFDGPMVRLAMGEGFRAGEQLEVGEYAVGEGSLRLSFSSGASVAVQGPAQFEIPEEGADFKLLSGEVVVRNEGGARVRVAVDDRLLVCEGGAFGVHREGGDASKLYVLNGEVKVEDFQRRPALLEAGFAAPVEALPSGVSLMSPAERGPMQPALLIACSVSELEGVALLYASDVAYDLLDTKDNELAYLLPEKRIDLEGVIPVSLLLGLELKNSSLKREEEFQYGDAVQSYLLHMNPLHREKSEGPKRYQGHVRFEKPVLALIASRKLLDETEWLFASQPDAYPGRRGRGLEHTHGWDVTKDKKDSDVVRLSEDRRTLYFDVRVGSGIDQVRVLTQAD</sequence>
<dbReference type="RefSeq" id="WP_377087430.1">
    <property type="nucleotide sequence ID" value="NZ_JBHSJL010000014.1"/>
</dbReference>
<name>A0ABW4ZEI3_9BACT</name>
<evidence type="ECO:0000313" key="3">
    <source>
        <dbReference type="Proteomes" id="UP001597389"/>
    </source>
</evidence>
<keyword evidence="1" id="KW-1133">Transmembrane helix</keyword>
<proteinExistence type="predicted"/>
<evidence type="ECO:0008006" key="4">
    <source>
        <dbReference type="Google" id="ProtNLM"/>
    </source>
</evidence>
<feature type="transmembrane region" description="Helical" evidence="1">
    <location>
        <begin position="73"/>
        <end position="96"/>
    </location>
</feature>
<comment type="caution">
    <text evidence="2">The sequence shown here is derived from an EMBL/GenBank/DDBJ whole genome shotgun (WGS) entry which is preliminary data.</text>
</comment>